<dbReference type="Proteomes" id="UP001166784">
    <property type="component" value="Unassembled WGS sequence"/>
</dbReference>
<dbReference type="EMBL" id="JAKWJU010000002">
    <property type="protein sequence ID" value="MCH6163144.1"/>
    <property type="molecule type" value="Genomic_DNA"/>
</dbReference>
<protein>
    <submittedName>
        <fullName evidence="3">Alpha/beta hydrolase</fullName>
    </submittedName>
</protein>
<keyword evidence="4" id="KW-1185">Reference proteome</keyword>
<comment type="caution">
    <text evidence="3">The sequence shown here is derived from an EMBL/GenBank/DDBJ whole genome shotgun (WGS) entry which is preliminary data.</text>
</comment>
<sequence>MKIRTGDITTHVQRLPAAKLEGQQGEPPVVVFVHGLLTDSLASYYFTLGPAFAAAGIDVIMYDLRGHGRSERPSTGYQVECFVDDMVALLDALGERRRVHVVGNSFGGTVAAGAAAWYPERIATLTLIEAEPPVQRWTRHMAEGLALAKEQLVHEEVIDWIKENRGAQTARLSRIACKILNSTTLGDEVWSGRIIDDDLSAITCPVLAVFGEESGLVAQVPLFEKVWERCRTVVLPDQGHSVLVERTKETRDLLLEWIRDHHVPGHVPAQRTAPARSASAGQQHLSGHELAEALR</sequence>
<dbReference type="SUPFAM" id="SSF53474">
    <property type="entry name" value="alpha/beta-Hydrolases"/>
    <property type="match status" value="1"/>
</dbReference>
<dbReference type="PRINTS" id="PR00111">
    <property type="entry name" value="ABHYDROLASE"/>
</dbReference>
<reference evidence="3" key="2">
    <citation type="journal article" date="2023" name="Int. J. Syst. Evol. Microbiol.">
        <title>Streptomyces marispadix sp. nov., isolated from marine beach sediment of the Northern Coast of Portugal.</title>
        <authorList>
            <person name="dos Santos J.D.N."/>
            <person name="Vitorino I.R."/>
            <person name="Kallscheuer N."/>
            <person name="Srivastava A."/>
            <person name="Krautwurst S."/>
            <person name="Marz M."/>
            <person name="Jogler C."/>
            <person name="Lobo Da Cunha A."/>
            <person name="Catita J."/>
            <person name="Goncalves H."/>
            <person name="Gonzalez I."/>
            <person name="Reyes F."/>
            <person name="Lage O.M."/>
        </authorList>
    </citation>
    <scope>NUCLEOTIDE SEQUENCE</scope>
    <source>
        <strain evidence="3">M600PL45_2</strain>
    </source>
</reference>
<dbReference type="RefSeq" id="WP_241061988.1">
    <property type="nucleotide sequence ID" value="NZ_JAKWJU010000002.1"/>
</dbReference>
<dbReference type="GO" id="GO:0016787">
    <property type="term" value="F:hydrolase activity"/>
    <property type="evidence" value="ECO:0007669"/>
    <property type="project" value="UniProtKB-KW"/>
</dbReference>
<dbReference type="Pfam" id="PF00561">
    <property type="entry name" value="Abhydrolase_1"/>
    <property type="match status" value="1"/>
</dbReference>
<feature type="domain" description="AB hydrolase-1" evidence="2">
    <location>
        <begin position="28"/>
        <end position="141"/>
    </location>
</feature>
<dbReference type="Gene3D" id="3.40.50.1820">
    <property type="entry name" value="alpha/beta hydrolase"/>
    <property type="match status" value="1"/>
</dbReference>
<keyword evidence="3" id="KW-0378">Hydrolase</keyword>
<evidence type="ECO:0000259" key="2">
    <source>
        <dbReference type="Pfam" id="PF00561"/>
    </source>
</evidence>
<dbReference type="PANTHER" id="PTHR43798">
    <property type="entry name" value="MONOACYLGLYCEROL LIPASE"/>
    <property type="match status" value="1"/>
</dbReference>
<dbReference type="InterPro" id="IPR050266">
    <property type="entry name" value="AB_hydrolase_sf"/>
</dbReference>
<organism evidence="3 4">
    <name type="scientific">Streptomyces marispadix</name>
    <dbReference type="NCBI Taxonomy" id="2922868"/>
    <lineage>
        <taxon>Bacteria</taxon>
        <taxon>Bacillati</taxon>
        <taxon>Actinomycetota</taxon>
        <taxon>Actinomycetes</taxon>
        <taxon>Kitasatosporales</taxon>
        <taxon>Streptomycetaceae</taxon>
        <taxon>Streptomyces</taxon>
    </lineage>
</organism>
<dbReference type="InterPro" id="IPR029058">
    <property type="entry name" value="AB_hydrolase_fold"/>
</dbReference>
<evidence type="ECO:0000313" key="3">
    <source>
        <dbReference type="EMBL" id="MCH6163144.1"/>
    </source>
</evidence>
<accession>A0ABS9T3N4</accession>
<proteinExistence type="predicted"/>
<gene>
    <name evidence="3" type="ORF">MMA15_22955</name>
</gene>
<dbReference type="InterPro" id="IPR000073">
    <property type="entry name" value="AB_hydrolase_1"/>
</dbReference>
<evidence type="ECO:0000313" key="4">
    <source>
        <dbReference type="Proteomes" id="UP001166784"/>
    </source>
</evidence>
<evidence type="ECO:0000256" key="1">
    <source>
        <dbReference type="SAM" id="MobiDB-lite"/>
    </source>
</evidence>
<dbReference type="PANTHER" id="PTHR43798:SF33">
    <property type="entry name" value="HYDROLASE, PUTATIVE (AFU_ORTHOLOGUE AFUA_2G14860)-RELATED"/>
    <property type="match status" value="1"/>
</dbReference>
<name>A0ABS9T3N4_9ACTN</name>
<reference evidence="3" key="1">
    <citation type="submission" date="2022-03" db="EMBL/GenBank/DDBJ databases">
        <authorList>
            <person name="Santos J.D.N."/>
            <person name="Kallscheuer N."/>
            <person name="Jogler C."/>
            <person name="Lage O.M."/>
        </authorList>
    </citation>
    <scope>NUCLEOTIDE SEQUENCE</scope>
    <source>
        <strain evidence="3">M600PL45_2</strain>
    </source>
</reference>
<feature type="region of interest" description="Disordered" evidence="1">
    <location>
        <begin position="266"/>
        <end position="286"/>
    </location>
</feature>